<dbReference type="EMBL" id="KQ965747">
    <property type="protein sequence ID" value="KXS17384.1"/>
    <property type="molecule type" value="Genomic_DNA"/>
</dbReference>
<evidence type="ECO:0000256" key="4">
    <source>
        <dbReference type="ARBA" id="ARBA00022989"/>
    </source>
</evidence>
<dbReference type="SUPFAM" id="SSF103473">
    <property type="entry name" value="MFS general substrate transporter"/>
    <property type="match status" value="1"/>
</dbReference>
<name>A0A139ALG6_GONPJ</name>
<feature type="transmembrane region" description="Helical" evidence="6">
    <location>
        <begin position="323"/>
        <end position="341"/>
    </location>
</feature>
<dbReference type="Pfam" id="PF07690">
    <property type="entry name" value="MFS_1"/>
    <property type="match status" value="1"/>
</dbReference>
<feature type="transmembrane region" description="Helical" evidence="6">
    <location>
        <begin position="153"/>
        <end position="172"/>
    </location>
</feature>
<reference evidence="7 8" key="1">
    <citation type="journal article" date="2015" name="Genome Biol. Evol.">
        <title>Phylogenomic analyses indicate that early fungi evolved digesting cell walls of algal ancestors of land plants.</title>
        <authorList>
            <person name="Chang Y."/>
            <person name="Wang S."/>
            <person name="Sekimoto S."/>
            <person name="Aerts A.L."/>
            <person name="Choi C."/>
            <person name="Clum A."/>
            <person name="LaButti K.M."/>
            <person name="Lindquist E.A."/>
            <person name="Yee Ngan C."/>
            <person name="Ohm R.A."/>
            <person name="Salamov A.A."/>
            <person name="Grigoriev I.V."/>
            <person name="Spatafora J.W."/>
            <person name="Berbee M.L."/>
        </authorList>
    </citation>
    <scope>NUCLEOTIDE SEQUENCE [LARGE SCALE GENOMIC DNA]</scope>
    <source>
        <strain evidence="7 8">JEL478</strain>
    </source>
</reference>
<evidence type="ECO:0000256" key="5">
    <source>
        <dbReference type="ARBA" id="ARBA00023136"/>
    </source>
</evidence>
<dbReference type="InterPro" id="IPR011701">
    <property type="entry name" value="MFS"/>
</dbReference>
<keyword evidence="8" id="KW-1185">Reference proteome</keyword>
<evidence type="ECO:0000256" key="2">
    <source>
        <dbReference type="ARBA" id="ARBA00022448"/>
    </source>
</evidence>
<evidence type="ECO:0000256" key="6">
    <source>
        <dbReference type="SAM" id="Phobius"/>
    </source>
</evidence>
<feature type="transmembrane region" description="Helical" evidence="6">
    <location>
        <begin position="353"/>
        <end position="372"/>
    </location>
</feature>
<keyword evidence="2" id="KW-0813">Transport</keyword>
<dbReference type="Gene3D" id="1.20.1250.20">
    <property type="entry name" value="MFS general substrate transporter like domains"/>
    <property type="match status" value="2"/>
</dbReference>
<evidence type="ECO:0000256" key="3">
    <source>
        <dbReference type="ARBA" id="ARBA00022692"/>
    </source>
</evidence>
<organism evidence="7 8">
    <name type="scientific">Gonapodya prolifera (strain JEL478)</name>
    <name type="common">Monoblepharis prolifera</name>
    <dbReference type="NCBI Taxonomy" id="1344416"/>
    <lineage>
        <taxon>Eukaryota</taxon>
        <taxon>Fungi</taxon>
        <taxon>Fungi incertae sedis</taxon>
        <taxon>Chytridiomycota</taxon>
        <taxon>Chytridiomycota incertae sedis</taxon>
        <taxon>Monoblepharidomycetes</taxon>
        <taxon>Monoblepharidales</taxon>
        <taxon>Gonapodyaceae</taxon>
        <taxon>Gonapodya</taxon>
    </lineage>
</organism>
<proteinExistence type="predicted"/>
<sequence>MDSGYSTGSRRKTLPVLLANDGRKVESHKIEPDWTEKEEAWAMRKVDLTIIPWLTLCYTSLNIDRLNISNAAIINAETPTHTLAFDLGLNGDQFNWAVSIFFFGYVLFEIPSNLILTRVSPSGWIGRILASWGIFAACMGATQNYAGLLAVRALTGCMEAGFAPGAALYLSYWYKKYEVSSRWAYMFGGGLVFSSTGGLIAFGVANMDGLGGLSGWRWLFILEGSASALIGVITMFLLPDYPQTCRFLTLREKEIVVGRLPPTGPSVAARRLRLADILNDFKDWRMYALSFALMLHLTTVFSIAYFLPIVIKLLGFQSTTAQLLSIPPFLFSALWILLINWSSDRHQEKALHGLLCIIPPIVGYMLLAFLHIDTQTPYTRYSLLFLVAMSNGLVPLVVGLSTISTKGTGRTAVRSAFTVACGNIGGAIGGQIYRNDDAPLYTRGHVINGSLIIGVLVLFLLAVVSLIREGEYVGPRANYTVYERGGLEIDGDKLIRLERVVETTDEVEEVYSGER</sequence>
<comment type="subcellular location">
    <subcellularLocation>
        <location evidence="1">Membrane</location>
        <topology evidence="1">Multi-pass membrane protein</topology>
    </subcellularLocation>
</comment>
<dbReference type="OMA" id="PRANYTV"/>
<keyword evidence="4 6" id="KW-1133">Transmembrane helix</keyword>
<keyword evidence="3 6" id="KW-0812">Transmembrane</keyword>
<feature type="transmembrane region" description="Helical" evidence="6">
    <location>
        <begin position="184"/>
        <end position="204"/>
    </location>
</feature>
<feature type="transmembrane region" description="Helical" evidence="6">
    <location>
        <begin position="287"/>
        <end position="311"/>
    </location>
</feature>
<evidence type="ECO:0000313" key="8">
    <source>
        <dbReference type="Proteomes" id="UP000070544"/>
    </source>
</evidence>
<feature type="transmembrane region" description="Helical" evidence="6">
    <location>
        <begin position="378"/>
        <end position="400"/>
    </location>
</feature>
<dbReference type="Proteomes" id="UP000070544">
    <property type="component" value="Unassembled WGS sequence"/>
</dbReference>
<feature type="transmembrane region" description="Helical" evidence="6">
    <location>
        <begin position="128"/>
        <end position="147"/>
    </location>
</feature>
<evidence type="ECO:0000256" key="1">
    <source>
        <dbReference type="ARBA" id="ARBA00004141"/>
    </source>
</evidence>
<dbReference type="PANTHER" id="PTHR43791">
    <property type="entry name" value="PERMEASE-RELATED"/>
    <property type="match status" value="1"/>
</dbReference>
<dbReference type="GO" id="GO:0016020">
    <property type="term" value="C:membrane"/>
    <property type="evidence" value="ECO:0007669"/>
    <property type="project" value="UniProtKB-SubCell"/>
</dbReference>
<evidence type="ECO:0000313" key="7">
    <source>
        <dbReference type="EMBL" id="KXS17384.1"/>
    </source>
</evidence>
<dbReference type="GO" id="GO:0022857">
    <property type="term" value="F:transmembrane transporter activity"/>
    <property type="evidence" value="ECO:0007669"/>
    <property type="project" value="InterPro"/>
</dbReference>
<gene>
    <name evidence="7" type="ORF">M427DRAFT_54670</name>
</gene>
<feature type="transmembrane region" description="Helical" evidence="6">
    <location>
        <begin position="216"/>
        <end position="238"/>
    </location>
</feature>
<protein>
    <submittedName>
        <fullName evidence="7">MFS general substrate transporter</fullName>
    </submittedName>
</protein>
<dbReference type="STRING" id="1344416.A0A139ALG6"/>
<accession>A0A139ALG6</accession>
<feature type="transmembrane region" description="Helical" evidence="6">
    <location>
        <begin position="412"/>
        <end position="433"/>
    </location>
</feature>
<feature type="transmembrane region" description="Helical" evidence="6">
    <location>
        <begin position="96"/>
        <end position="116"/>
    </location>
</feature>
<feature type="transmembrane region" description="Helical" evidence="6">
    <location>
        <begin position="445"/>
        <end position="467"/>
    </location>
</feature>
<dbReference type="FunFam" id="1.20.1250.20:FF:000057">
    <property type="entry name" value="MFS general substrate transporter"/>
    <property type="match status" value="1"/>
</dbReference>
<dbReference type="InterPro" id="IPR036259">
    <property type="entry name" value="MFS_trans_sf"/>
</dbReference>
<dbReference type="OrthoDB" id="19923at2759"/>
<dbReference type="AlphaFoldDB" id="A0A139ALG6"/>
<keyword evidence="5 6" id="KW-0472">Membrane</keyword>
<dbReference type="PANTHER" id="PTHR43791:SF36">
    <property type="entry name" value="TRANSPORTER, PUTATIVE (AFU_ORTHOLOGUE AFUA_6G08340)-RELATED"/>
    <property type="match status" value="1"/>
</dbReference>